<dbReference type="PANTHER" id="PTHR21529:SF4">
    <property type="entry name" value="TPR AND ANKYRIN REPEAT-CONTAINING PROTEIN 1"/>
    <property type="match status" value="1"/>
</dbReference>
<dbReference type="SUPFAM" id="SSF52540">
    <property type="entry name" value="P-loop containing nucleoside triphosphate hydrolases"/>
    <property type="match status" value="1"/>
</dbReference>
<gene>
    <name evidence="1" type="ORF">ARMOST_08579</name>
</gene>
<sequence>MSRKRIYRSDLFAPERLTSTDALERTLQELQSILTKDNFKHVFQELFDNECPDTILLVFSSLSETTSLTSWFLESFPSEAAGYDVTVHYKAISYLSTELLPSPFVADKDLCARYHEAAKIAPEVLQYLDSLRSIDIRTQHHNKKGKAKPSSQWKPPQVNRADGAITLVEKYFNVLNVDIPKTSSQASILVDHILQSQQDTLKFYLKLLRRPEISTSLKECFIVSVSPIALEKNTSGIVAKLPSAYPIVQPMKSALYFDTADGFGDWTVVISTNADKFLRRAHKKKPSTFDATVEKIKELSCGHFTDDNQKRLCGSETEVPVFSAKISRNLRLIYQIDIIPGDDQRETQAVKVFGIYTHAQIDNRLWSSISSQLRKKGKEYQRRCAVRKHAEQTSKDTFIPVFFPSLPEVSPSEIEDIPNLRPDEKAQNHARLVVEKYVTFSQPLLDTILADVDVTFPYMVSTQEKHIIEHPKSCYVIGRSGTGKTTTMLFKMLLIERTFRLMASDLSRPRQVFVTKSRMLAKKVQEYFAKLAGSLATASQSPADVPTAPQYQDDLGLVDADDIVDWRTDLPAKYSELEEKHFPLFITFDGLCDMLEADMGAQILTATSPINAKRHRSVITFDTFLEFYWSHFPEPLIKGLDPALVFSEIIGVIKGSTETLSEERWYLSRATYLGLSKRRQSTFAGQRCEIYQLFELYMRKMKFRGEYDTGDRTHGILKHFKEQGIPRQGLDHLYVDEVQDNMLIDTMGKSHPSYLSRMDYDEQDQYRRKHRLGAQQPPEMFQLAINYRSHAGIVDCAHSIIGLITMFWEDSIDRLSPEMGIVDGVKPAFFNNEDRAQLKRFIFGDRGKPIEFGAQQCIIVRNETAREKLRQQVAADSQYYSTVYESKGLEFNDVLLYNFFADSTASLAQWRVVLNGIEESKQDPEHPPPQFSHILHASICNELKSLYVAITRARENVWIADGSEKGEPMRIFWSNKDLINNYTPGSDAPRLASSSTREEWTAEGRELFNAKHFSQAKHCFDKAKLPFQASIADAYDLRAKARKVIGTSRQNVLERRSCFAKAAVSFEECAHSSKADSKDSMTYLRICGECFEQADQKDRAAEMFFKAKEYTHAAELYRDIGKFDEAVEIVRDHEDEMSPSVVENVIKLARLAYFSKRQMTKARELFNSVEEEVEYLEERDLDVALADVFVEEGRFSKAAELHYSEGRKEQAIELFLHQTEDKAALRRAQECILEELWHRISFGVDPKVIGSDPTVMRLMQSASQLEATFTERTKELSMFKAIIYAQTSRLCELGSEFHKMGHSSAALLCLDQYFSQTLRIQDMALVDAVKELSFFYTYVGLLSAAAFRTDPSGDAPTAALFGFRRVAENEFLVPPNTWLHSAAFKLRPRDANQDSDADLRLSVLELRGLFQHVLRSHLKQRTASENDQRHDCPEAHVSPSVIDAAYYNMRVRLHLQQILILQSLRENNHEGVGSRGTIEFWLNRLYEALHPPHPNFGSISHLALSTIPEAQKALNVEYFLTDVMRIATFAFTFDRNQAGYLKNAAFFRTAPPFIYIRQGSRGGHFIILRDLLNSMAGSQTWSLMAGFYFVEHVVKGRLPINIGVLCDFLDFLCGSVILCGGRPLPHNPRDTDTLLSPPSGTNARSPGTIAFRKLWYTEHLLCGTLTNLSNVPYRVRHVFIARILRAAGLLGYNSYDERLRGNIQKLMRSLHQEDSPLSPLYSRYIYAARDSWDELAKVVRRSLQYDTMDEMIHLVHQIRAPVTKHALVGVRQLFYNDFADIQVQLGLTARAWTQVTSSHIEIPEREKPNGEVEEVEDTQKAEVIEETTAEDAVAADAIPVQEMTTPDATEREIAAAALIQRVYRKILGRRRGVAKRGKAGLHAQLYTSCIGAVSRLGDNPGLYLRLFLGPLPHILVCLETVRADTLNHKNETKARLKKCTPNEYDTLDDLLTQTNKANKAAVKLKEHLSPDSAFHKRRDRKELRKMVEEADNLISSLPFETSMDLSDDLYLAIRGIVTERPSVGTRKKPILNNDDLYY</sequence>
<dbReference type="InterPro" id="IPR039904">
    <property type="entry name" value="TRANK1"/>
</dbReference>
<organism evidence="1 2">
    <name type="scientific">Armillaria ostoyae</name>
    <name type="common">Armillaria root rot fungus</name>
    <dbReference type="NCBI Taxonomy" id="47428"/>
    <lineage>
        <taxon>Eukaryota</taxon>
        <taxon>Fungi</taxon>
        <taxon>Dikarya</taxon>
        <taxon>Basidiomycota</taxon>
        <taxon>Agaricomycotina</taxon>
        <taxon>Agaricomycetes</taxon>
        <taxon>Agaricomycetidae</taxon>
        <taxon>Agaricales</taxon>
        <taxon>Marasmiineae</taxon>
        <taxon>Physalacriaceae</taxon>
        <taxon>Armillaria</taxon>
    </lineage>
</organism>
<evidence type="ECO:0000313" key="2">
    <source>
        <dbReference type="Proteomes" id="UP000219338"/>
    </source>
</evidence>
<dbReference type="Proteomes" id="UP000219338">
    <property type="component" value="Unassembled WGS sequence"/>
</dbReference>
<dbReference type="InterPro" id="IPR027417">
    <property type="entry name" value="P-loop_NTPase"/>
</dbReference>
<dbReference type="Gene3D" id="3.40.50.300">
    <property type="entry name" value="P-loop containing nucleotide triphosphate hydrolases"/>
    <property type="match status" value="1"/>
</dbReference>
<keyword evidence="2" id="KW-1185">Reference proteome</keyword>
<proteinExistence type="predicted"/>
<dbReference type="EMBL" id="FUEG01000006">
    <property type="protein sequence ID" value="SJL05213.1"/>
    <property type="molecule type" value="Genomic_DNA"/>
</dbReference>
<dbReference type="STRING" id="47428.A0A284R905"/>
<dbReference type="InterPro" id="IPR011990">
    <property type="entry name" value="TPR-like_helical_dom_sf"/>
</dbReference>
<dbReference type="OrthoDB" id="3156807at2759"/>
<dbReference type="Gene3D" id="1.25.40.10">
    <property type="entry name" value="Tetratricopeptide repeat domain"/>
    <property type="match status" value="1"/>
</dbReference>
<name>A0A284R905_ARMOS</name>
<evidence type="ECO:0000313" key="1">
    <source>
        <dbReference type="EMBL" id="SJL05213.1"/>
    </source>
</evidence>
<reference evidence="2" key="1">
    <citation type="journal article" date="2017" name="Nat. Ecol. Evol.">
        <title>Genome expansion and lineage-specific genetic innovations in the forest pathogenic fungi Armillaria.</title>
        <authorList>
            <person name="Sipos G."/>
            <person name="Prasanna A.N."/>
            <person name="Walter M.C."/>
            <person name="O'Connor E."/>
            <person name="Balint B."/>
            <person name="Krizsan K."/>
            <person name="Kiss B."/>
            <person name="Hess J."/>
            <person name="Varga T."/>
            <person name="Slot J."/>
            <person name="Riley R."/>
            <person name="Boka B."/>
            <person name="Rigling D."/>
            <person name="Barry K."/>
            <person name="Lee J."/>
            <person name="Mihaltcheva S."/>
            <person name="LaButti K."/>
            <person name="Lipzen A."/>
            <person name="Waldron R."/>
            <person name="Moloney N.M."/>
            <person name="Sperisen C."/>
            <person name="Kredics L."/>
            <person name="Vagvoelgyi C."/>
            <person name="Patrignani A."/>
            <person name="Fitzpatrick D."/>
            <person name="Nagy I."/>
            <person name="Doyle S."/>
            <person name="Anderson J.B."/>
            <person name="Grigoriev I.V."/>
            <person name="Gueldener U."/>
            <person name="Muensterkoetter M."/>
            <person name="Nagy L.G."/>
        </authorList>
    </citation>
    <scope>NUCLEOTIDE SEQUENCE [LARGE SCALE GENOMIC DNA]</scope>
    <source>
        <strain evidence="2">C18/9</strain>
    </source>
</reference>
<protein>
    <submittedName>
        <fullName evidence="1">Uncharacterized protein</fullName>
    </submittedName>
</protein>
<dbReference type="SUPFAM" id="SSF48452">
    <property type="entry name" value="TPR-like"/>
    <property type="match status" value="1"/>
</dbReference>
<dbReference type="PANTHER" id="PTHR21529">
    <property type="entry name" value="MAMMARY TURMOR VIRUS RECEPTOR HOMOLOG 1, 2 MTVR1, 2"/>
    <property type="match status" value="1"/>
</dbReference>
<accession>A0A284R905</accession>
<dbReference type="OMA" id="RENNHEG"/>